<keyword evidence="2" id="KW-1185">Reference proteome</keyword>
<dbReference type="EMBL" id="VSRR010026856">
    <property type="protein sequence ID" value="MPC67848.1"/>
    <property type="molecule type" value="Genomic_DNA"/>
</dbReference>
<name>A0A5B7HFZ4_PORTR</name>
<protein>
    <submittedName>
        <fullName evidence="1">Uncharacterized protein</fullName>
    </submittedName>
</protein>
<accession>A0A5B7HFZ4</accession>
<reference evidence="1 2" key="1">
    <citation type="submission" date="2019-05" db="EMBL/GenBank/DDBJ databases">
        <title>Another draft genome of Portunus trituberculatus and its Hox gene families provides insights of decapod evolution.</title>
        <authorList>
            <person name="Jeong J.-H."/>
            <person name="Song I."/>
            <person name="Kim S."/>
            <person name="Choi T."/>
            <person name="Kim D."/>
            <person name="Ryu S."/>
            <person name="Kim W."/>
        </authorList>
    </citation>
    <scope>NUCLEOTIDE SEQUENCE [LARGE SCALE GENOMIC DNA]</scope>
    <source>
        <tissue evidence="1">Muscle</tissue>
    </source>
</reference>
<proteinExistence type="predicted"/>
<dbReference type="AlphaFoldDB" id="A0A5B7HFZ4"/>
<dbReference type="Proteomes" id="UP000324222">
    <property type="component" value="Unassembled WGS sequence"/>
</dbReference>
<sequence length="69" mass="7545">MLWGLACEGRLATSLIGRWHARPPTPAMGRLTKKCGPQDSRSPATFPLRSVPRVVRVADATSTFLTSHE</sequence>
<evidence type="ECO:0000313" key="1">
    <source>
        <dbReference type="EMBL" id="MPC67848.1"/>
    </source>
</evidence>
<organism evidence="1 2">
    <name type="scientific">Portunus trituberculatus</name>
    <name type="common">Swimming crab</name>
    <name type="synonym">Neptunus trituberculatus</name>
    <dbReference type="NCBI Taxonomy" id="210409"/>
    <lineage>
        <taxon>Eukaryota</taxon>
        <taxon>Metazoa</taxon>
        <taxon>Ecdysozoa</taxon>
        <taxon>Arthropoda</taxon>
        <taxon>Crustacea</taxon>
        <taxon>Multicrustacea</taxon>
        <taxon>Malacostraca</taxon>
        <taxon>Eumalacostraca</taxon>
        <taxon>Eucarida</taxon>
        <taxon>Decapoda</taxon>
        <taxon>Pleocyemata</taxon>
        <taxon>Brachyura</taxon>
        <taxon>Eubrachyura</taxon>
        <taxon>Portunoidea</taxon>
        <taxon>Portunidae</taxon>
        <taxon>Portuninae</taxon>
        <taxon>Portunus</taxon>
    </lineage>
</organism>
<comment type="caution">
    <text evidence="1">The sequence shown here is derived from an EMBL/GenBank/DDBJ whole genome shotgun (WGS) entry which is preliminary data.</text>
</comment>
<evidence type="ECO:0000313" key="2">
    <source>
        <dbReference type="Proteomes" id="UP000324222"/>
    </source>
</evidence>
<gene>
    <name evidence="1" type="ORF">E2C01_062034</name>
</gene>